<dbReference type="STRING" id="1288291.A0A059F139"/>
<dbReference type="HOGENOM" id="CLU_000315_0_2_1"/>
<feature type="domain" description="Helicase ATP-binding" evidence="12">
    <location>
        <begin position="81"/>
        <end position="245"/>
    </location>
</feature>
<keyword evidence="9" id="KW-0238">DNA-binding</keyword>
<name>A0A059F139_9MICR</name>
<accession>A0A059F139</accession>
<dbReference type="GO" id="GO:0016887">
    <property type="term" value="F:ATP hydrolysis activity"/>
    <property type="evidence" value="ECO:0007669"/>
    <property type="project" value="TreeGrafter"/>
</dbReference>
<protein>
    <submittedName>
        <fullName evidence="14">Uncharacterized protein</fullName>
    </submittedName>
</protein>
<dbReference type="InterPro" id="IPR000330">
    <property type="entry name" value="SNF2_N"/>
</dbReference>
<dbReference type="AlphaFoldDB" id="A0A059F139"/>
<feature type="domain" description="Helicase C-terminal" evidence="13">
    <location>
        <begin position="372"/>
        <end position="528"/>
    </location>
</feature>
<dbReference type="SMART" id="SM00490">
    <property type="entry name" value="HELICc"/>
    <property type="match status" value="1"/>
</dbReference>
<keyword evidence="6" id="KW-0347">Helicase</keyword>
<keyword evidence="10" id="KW-0539">Nucleus</keyword>
<dbReference type="Gene3D" id="3.40.50.10810">
    <property type="entry name" value="Tandem AAA-ATPase domain"/>
    <property type="match status" value="1"/>
</dbReference>
<evidence type="ECO:0000256" key="10">
    <source>
        <dbReference type="ARBA" id="ARBA00023242"/>
    </source>
</evidence>
<dbReference type="Gene3D" id="3.40.50.300">
    <property type="entry name" value="P-loop containing nucleotide triphosphate hydrolases"/>
    <property type="match status" value="1"/>
</dbReference>
<dbReference type="GO" id="GO:0003677">
    <property type="term" value="F:DNA binding"/>
    <property type="evidence" value="ECO:0007669"/>
    <property type="project" value="UniProtKB-KW"/>
</dbReference>
<dbReference type="CDD" id="cd18793">
    <property type="entry name" value="SF2_C_SNF"/>
    <property type="match status" value="1"/>
</dbReference>
<evidence type="ECO:0000256" key="11">
    <source>
        <dbReference type="SAM" id="Coils"/>
    </source>
</evidence>
<comment type="similarity">
    <text evidence="3">Belongs to the SNF2/RAD54 helicase family. ISWI subfamily.</text>
</comment>
<evidence type="ECO:0000256" key="5">
    <source>
        <dbReference type="ARBA" id="ARBA00022801"/>
    </source>
</evidence>
<dbReference type="GO" id="GO:0000785">
    <property type="term" value="C:chromatin"/>
    <property type="evidence" value="ECO:0007669"/>
    <property type="project" value="TreeGrafter"/>
</dbReference>
<reference evidence="14 15" key="2">
    <citation type="submission" date="2014-03" db="EMBL/GenBank/DDBJ databases">
        <title>The Genome Sequence of Anncaliia algerae insect isolate PRA339.</title>
        <authorList>
            <consortium name="The Broad Institute Genome Sequencing Platform"/>
            <consortium name="The Broad Institute Genome Sequencing Center for Infectious Disease"/>
            <person name="Cuomo C."/>
            <person name="Becnel J."/>
            <person name="Sanscrainte N."/>
            <person name="Walker B."/>
            <person name="Young S.K."/>
            <person name="Zeng Q."/>
            <person name="Gargeya S."/>
            <person name="Fitzgerald M."/>
            <person name="Haas B."/>
            <person name="Abouelleil A."/>
            <person name="Alvarado L."/>
            <person name="Arachchi H.M."/>
            <person name="Berlin A.M."/>
            <person name="Chapman S.B."/>
            <person name="Dewar J."/>
            <person name="Goldberg J."/>
            <person name="Griggs A."/>
            <person name="Gujja S."/>
            <person name="Hansen M."/>
            <person name="Howarth C."/>
            <person name="Imamovic A."/>
            <person name="Larimer J."/>
            <person name="McCowan C."/>
            <person name="Murphy C."/>
            <person name="Neiman D."/>
            <person name="Pearson M."/>
            <person name="Priest M."/>
            <person name="Roberts A."/>
            <person name="Saif S."/>
            <person name="Shea T."/>
            <person name="Sisk P."/>
            <person name="Sykes S."/>
            <person name="Wortman J."/>
            <person name="Nusbaum C."/>
            <person name="Birren B."/>
        </authorList>
    </citation>
    <scope>NUCLEOTIDE SEQUENCE [LARGE SCALE GENOMIC DNA]</scope>
    <source>
        <strain evidence="14 15">PRA339</strain>
    </source>
</reference>
<dbReference type="GO" id="GO:0042393">
    <property type="term" value="F:histone binding"/>
    <property type="evidence" value="ECO:0007669"/>
    <property type="project" value="TreeGrafter"/>
</dbReference>
<feature type="coiled-coil region" evidence="11">
    <location>
        <begin position="688"/>
        <end position="742"/>
    </location>
</feature>
<evidence type="ECO:0000313" key="14">
    <source>
        <dbReference type="EMBL" id="KCZ80681.1"/>
    </source>
</evidence>
<dbReference type="InterPro" id="IPR027417">
    <property type="entry name" value="P-loop_NTPase"/>
</dbReference>
<evidence type="ECO:0000259" key="12">
    <source>
        <dbReference type="PROSITE" id="PS51192"/>
    </source>
</evidence>
<dbReference type="GO" id="GO:0140658">
    <property type="term" value="F:ATP-dependent chromatin remodeler activity"/>
    <property type="evidence" value="ECO:0007669"/>
    <property type="project" value="TreeGrafter"/>
</dbReference>
<dbReference type="Pfam" id="PF09111">
    <property type="entry name" value="SLIDE"/>
    <property type="match status" value="1"/>
</dbReference>
<dbReference type="Pfam" id="PF00176">
    <property type="entry name" value="SNF2-rel_dom"/>
    <property type="match status" value="1"/>
</dbReference>
<dbReference type="PANTHER" id="PTHR45623">
    <property type="entry name" value="CHROMODOMAIN-HELICASE-DNA-BINDING PROTEIN 3-RELATED-RELATED"/>
    <property type="match status" value="1"/>
</dbReference>
<dbReference type="InterPro" id="IPR014001">
    <property type="entry name" value="Helicase_ATP-bd"/>
</dbReference>
<dbReference type="GO" id="GO:0031491">
    <property type="term" value="F:nucleosome binding"/>
    <property type="evidence" value="ECO:0007669"/>
    <property type="project" value="InterPro"/>
</dbReference>
<reference evidence="15" key="1">
    <citation type="submission" date="2013-02" db="EMBL/GenBank/DDBJ databases">
        <authorList>
            <consortium name="The Broad Institute Genome Sequencing Platform"/>
            <person name="Cuomo C."/>
            <person name="Becnel J."/>
            <person name="Sanscrainte N."/>
            <person name="Walker B."/>
            <person name="Young S.K."/>
            <person name="Zeng Q."/>
            <person name="Gargeya S."/>
            <person name="Fitzgerald M."/>
            <person name="Haas B."/>
            <person name="Abouelleil A."/>
            <person name="Alvarado L."/>
            <person name="Arachchi H.M."/>
            <person name="Berlin A.M."/>
            <person name="Chapman S.B."/>
            <person name="Dewar J."/>
            <person name="Goldberg J."/>
            <person name="Griggs A."/>
            <person name="Gujja S."/>
            <person name="Hansen M."/>
            <person name="Howarth C."/>
            <person name="Imamovic A."/>
            <person name="Larimer J."/>
            <person name="McCowan C."/>
            <person name="Murphy C."/>
            <person name="Neiman D."/>
            <person name="Pearson M."/>
            <person name="Priest M."/>
            <person name="Roberts A."/>
            <person name="Saif S."/>
            <person name="Shea T."/>
            <person name="Sisk P."/>
            <person name="Sykes S."/>
            <person name="Wortman J."/>
            <person name="Nusbaum C."/>
            <person name="Birren B."/>
        </authorList>
    </citation>
    <scope>NUCLEOTIDE SEQUENCE [LARGE SCALE GENOMIC DNA]</scope>
    <source>
        <strain evidence="15">PRA339</strain>
    </source>
</reference>
<dbReference type="InterPro" id="IPR015195">
    <property type="entry name" value="SLIDE"/>
</dbReference>
<dbReference type="InterPro" id="IPR036306">
    <property type="entry name" value="ISWI_HAND-dom_sf"/>
</dbReference>
<keyword evidence="4" id="KW-0547">Nucleotide-binding</keyword>
<evidence type="ECO:0000256" key="7">
    <source>
        <dbReference type="ARBA" id="ARBA00022840"/>
    </source>
</evidence>
<keyword evidence="11" id="KW-0175">Coiled coil</keyword>
<dbReference type="Gene3D" id="1.10.10.60">
    <property type="entry name" value="Homeodomain-like"/>
    <property type="match status" value="2"/>
</dbReference>
<dbReference type="GO" id="GO:0005634">
    <property type="term" value="C:nucleus"/>
    <property type="evidence" value="ECO:0007669"/>
    <property type="project" value="UniProtKB-SubCell"/>
</dbReference>
<dbReference type="SUPFAM" id="SSF46689">
    <property type="entry name" value="Homeodomain-like"/>
    <property type="match status" value="2"/>
</dbReference>
<proteinExistence type="inferred from homology"/>
<dbReference type="EMBL" id="KK365167">
    <property type="protein sequence ID" value="KCZ80681.1"/>
    <property type="molecule type" value="Genomic_DNA"/>
</dbReference>
<evidence type="ECO:0000256" key="8">
    <source>
        <dbReference type="ARBA" id="ARBA00022853"/>
    </source>
</evidence>
<comment type="similarity">
    <text evidence="2">Belongs to the SNF2/RAD54 helicase family. SWR1 subfamily.</text>
</comment>
<sequence length="842" mass="99467">MKKEEKLSQLDKYRKIIGDNDFIRDFLGLEKEKLHKKNRHANVTESEGENDSTDVFVFQKSPAYITHELREYQIEGVNWLINMHENNINAILADEMGLGKTLQTITLLGFLKFIKKEKSCNLIIVPKSTLQNWKNEFTKYMPEYSVKIFHSSSAELKEKSKFLKAKKFDACITTYEMCLKGKKYLKKINWNYIVIDEAHRIKNENSILSTIVRILSCKHRLLLTGTPLQNNIKELWALLNFVVPDIFYDSEKFENWVLTSGENEKSIAQLRSVLQSFFLRREKIDVEKSLAPKKVINLYTSMTDMQRLWYKMVIQKDLTPILGLKEKKVLLMNILMQLRKVCNHPYLFPDAEPGPPYTTDEHLVTNCGKMILLDKLLRKLKSQGSRVLIFSQMSRVLDILEDYCDFREYNFCRIDGSTSSEDRINMIEDFNKENSDKFIFLLTTRAGGLGINLATADTVILYDTDWNPQIDLQAQDRAHRIGQKKQVYVYRLITEHTIEEKIVLRSLQKLKLDEILLQKKEKPTKDLNQQELLDILATGVEEIDHKEEIIDDIDSILKKGEEKTRDFESQLDRVNLQDLTIKSNHKYSYCEENVLINKIVKNIPQQETKRRKTHFLTKLKPEMPKLPFYQFYPLELKDLQQKELDCYEKDIEFPEEDRIRKRELLMQGFDWTKKDYNIFIKGMCSIGKDEVEKIAELLEKDKEEVRKYHKIFWERISEVPDYEKIKNQIEKAADQVNKNKMLQDIYNRLKASGNFSIALASNVRSKFYPENLDEFLLDKYMEYNNTSDPGQLIYLDVHKSSLFKYNYFIMSRNVNDLIRRINTLINGLLREEMKREVYKFGD</sequence>
<dbReference type="GO" id="GO:0034728">
    <property type="term" value="P:nucleosome organization"/>
    <property type="evidence" value="ECO:0007669"/>
    <property type="project" value="TreeGrafter"/>
</dbReference>
<keyword evidence="8" id="KW-0156">Chromatin regulator</keyword>
<evidence type="ECO:0000313" key="15">
    <source>
        <dbReference type="Proteomes" id="UP000030655"/>
    </source>
</evidence>
<dbReference type="SMART" id="SM00487">
    <property type="entry name" value="DEXDc"/>
    <property type="match status" value="1"/>
</dbReference>
<dbReference type="SUPFAM" id="SSF52540">
    <property type="entry name" value="P-loop containing nucleoside triphosphate hydrolases"/>
    <property type="match status" value="2"/>
</dbReference>
<dbReference type="SUPFAM" id="SSF101224">
    <property type="entry name" value="HAND domain of the nucleosome remodeling ATPase ISWI"/>
    <property type="match status" value="1"/>
</dbReference>
<evidence type="ECO:0000256" key="4">
    <source>
        <dbReference type="ARBA" id="ARBA00022741"/>
    </source>
</evidence>
<dbReference type="InterPro" id="IPR049730">
    <property type="entry name" value="SNF2/RAD54-like_C"/>
</dbReference>
<organism evidence="14 15">
    <name type="scientific">Anncaliia algerae PRA339</name>
    <dbReference type="NCBI Taxonomy" id="1288291"/>
    <lineage>
        <taxon>Eukaryota</taxon>
        <taxon>Fungi</taxon>
        <taxon>Fungi incertae sedis</taxon>
        <taxon>Microsporidia</taxon>
        <taxon>Tubulinosematoidea</taxon>
        <taxon>Tubulinosematidae</taxon>
        <taxon>Anncaliia</taxon>
    </lineage>
</organism>
<evidence type="ECO:0000256" key="2">
    <source>
        <dbReference type="ARBA" id="ARBA00009220"/>
    </source>
</evidence>
<dbReference type="GO" id="GO:0005524">
    <property type="term" value="F:ATP binding"/>
    <property type="evidence" value="ECO:0007669"/>
    <property type="project" value="UniProtKB-KW"/>
</dbReference>
<dbReference type="OrthoDB" id="5857104at2759"/>
<dbReference type="InterPro" id="IPR009057">
    <property type="entry name" value="Homeodomain-like_sf"/>
</dbReference>
<evidence type="ECO:0000259" key="13">
    <source>
        <dbReference type="PROSITE" id="PS51194"/>
    </source>
</evidence>
<evidence type="ECO:0000256" key="9">
    <source>
        <dbReference type="ARBA" id="ARBA00023125"/>
    </source>
</evidence>
<comment type="subcellular location">
    <subcellularLocation>
        <location evidence="1">Nucleus</location>
    </subcellularLocation>
</comment>
<dbReference type="InterPro" id="IPR001650">
    <property type="entry name" value="Helicase_C-like"/>
</dbReference>
<dbReference type="PANTHER" id="PTHR45623:SF49">
    <property type="entry name" value="SWI_SNF-RELATED MATRIX-ASSOCIATED ACTIN-DEPENDENT REGULATOR OF CHROMATIN SUBFAMILY A MEMBER 5"/>
    <property type="match status" value="1"/>
</dbReference>
<evidence type="ECO:0000256" key="6">
    <source>
        <dbReference type="ARBA" id="ARBA00022806"/>
    </source>
</evidence>
<evidence type="ECO:0000256" key="3">
    <source>
        <dbReference type="ARBA" id="ARBA00009687"/>
    </source>
</evidence>
<dbReference type="PROSITE" id="PS51194">
    <property type="entry name" value="HELICASE_CTER"/>
    <property type="match status" value="1"/>
</dbReference>
<dbReference type="Proteomes" id="UP000030655">
    <property type="component" value="Unassembled WGS sequence"/>
</dbReference>
<evidence type="ECO:0000256" key="1">
    <source>
        <dbReference type="ARBA" id="ARBA00004123"/>
    </source>
</evidence>
<keyword evidence="5" id="KW-0378">Hydrolase</keyword>
<dbReference type="VEuPathDB" id="MicrosporidiaDB:H312_01889"/>
<dbReference type="FunFam" id="3.40.50.300:FF:000082">
    <property type="entry name" value="ISWI chromatin remodeling complex ATPase ISW1"/>
    <property type="match status" value="1"/>
</dbReference>
<dbReference type="GO" id="GO:0004386">
    <property type="term" value="F:helicase activity"/>
    <property type="evidence" value="ECO:0007669"/>
    <property type="project" value="UniProtKB-KW"/>
</dbReference>
<dbReference type="Pfam" id="PF00271">
    <property type="entry name" value="Helicase_C"/>
    <property type="match status" value="1"/>
</dbReference>
<dbReference type="InterPro" id="IPR038718">
    <property type="entry name" value="SNF2-like_sf"/>
</dbReference>
<keyword evidence="15" id="KW-1185">Reference proteome</keyword>
<gene>
    <name evidence="14" type="ORF">H312_01889</name>
</gene>
<dbReference type="PROSITE" id="PS51192">
    <property type="entry name" value="HELICASE_ATP_BIND_1"/>
    <property type="match status" value="1"/>
</dbReference>
<keyword evidence="7" id="KW-0067">ATP-binding</keyword>
<dbReference type="FunFam" id="3.40.50.10810:FF:000005">
    <property type="entry name" value="Photoperiod-independent early flowering 1"/>
    <property type="match status" value="1"/>
</dbReference>